<feature type="compositionally biased region" description="Basic residues" evidence="2">
    <location>
        <begin position="558"/>
        <end position="577"/>
    </location>
</feature>
<proteinExistence type="predicted"/>
<dbReference type="Pfam" id="PF00076">
    <property type="entry name" value="RRM_1"/>
    <property type="match status" value="1"/>
</dbReference>
<feature type="compositionally biased region" description="Polar residues" evidence="2">
    <location>
        <begin position="194"/>
        <end position="221"/>
    </location>
</feature>
<feature type="compositionally biased region" description="Low complexity" evidence="2">
    <location>
        <begin position="807"/>
        <end position="827"/>
    </location>
</feature>
<organism evidence="4 5">
    <name type="scientific">Trichoglossum hirsutum</name>
    <dbReference type="NCBI Taxonomy" id="265104"/>
    <lineage>
        <taxon>Eukaryota</taxon>
        <taxon>Fungi</taxon>
        <taxon>Dikarya</taxon>
        <taxon>Ascomycota</taxon>
        <taxon>Pezizomycotina</taxon>
        <taxon>Geoglossomycetes</taxon>
        <taxon>Geoglossales</taxon>
        <taxon>Geoglossaceae</taxon>
        <taxon>Trichoglossum</taxon>
    </lineage>
</organism>
<dbReference type="PANTHER" id="PTHR23295">
    <property type="entry name" value="NUCLEAR RECEPTOR COACTIVATOR 5-RELATED"/>
    <property type="match status" value="1"/>
</dbReference>
<dbReference type="SMART" id="SM00360">
    <property type="entry name" value="RRM"/>
    <property type="match status" value="1"/>
</dbReference>
<accession>A0A9P8LCL0</accession>
<evidence type="ECO:0000313" key="5">
    <source>
        <dbReference type="Proteomes" id="UP000750711"/>
    </source>
</evidence>
<dbReference type="EMBL" id="JAGHQM010000527">
    <property type="protein sequence ID" value="KAH0559761.1"/>
    <property type="molecule type" value="Genomic_DNA"/>
</dbReference>
<feature type="compositionally biased region" description="Polar residues" evidence="2">
    <location>
        <begin position="257"/>
        <end position="268"/>
    </location>
</feature>
<protein>
    <recommendedName>
        <fullName evidence="3">RRM domain-containing protein</fullName>
    </recommendedName>
</protein>
<dbReference type="InterPro" id="IPR012677">
    <property type="entry name" value="Nucleotide-bd_a/b_plait_sf"/>
</dbReference>
<dbReference type="InterPro" id="IPR000504">
    <property type="entry name" value="RRM_dom"/>
</dbReference>
<evidence type="ECO:0000313" key="4">
    <source>
        <dbReference type="EMBL" id="KAH0559761.1"/>
    </source>
</evidence>
<dbReference type="PROSITE" id="PS50102">
    <property type="entry name" value="RRM"/>
    <property type="match status" value="1"/>
</dbReference>
<gene>
    <name evidence="4" type="ORF">GP486_003724</name>
</gene>
<name>A0A9P8LCL0_9PEZI</name>
<dbReference type="InterPro" id="IPR035979">
    <property type="entry name" value="RBD_domain_sf"/>
</dbReference>
<dbReference type="SUPFAM" id="SSF52954">
    <property type="entry name" value="Class II aaRS ABD-related"/>
    <property type="match status" value="1"/>
</dbReference>
<dbReference type="PANTHER" id="PTHR23295:SF6">
    <property type="entry name" value="NEOSIN, ISOFORM A"/>
    <property type="match status" value="1"/>
</dbReference>
<dbReference type="InterPro" id="IPR052600">
    <property type="entry name" value="Nuc_rcpt_coact/corep"/>
</dbReference>
<feature type="compositionally biased region" description="Basic and acidic residues" evidence="2">
    <location>
        <begin position="535"/>
        <end position="557"/>
    </location>
</feature>
<feature type="region of interest" description="Disordered" evidence="2">
    <location>
        <begin position="1"/>
        <end position="342"/>
    </location>
</feature>
<feature type="domain" description="RRM" evidence="3">
    <location>
        <begin position="373"/>
        <end position="444"/>
    </location>
</feature>
<evidence type="ECO:0000259" key="3">
    <source>
        <dbReference type="PROSITE" id="PS50102"/>
    </source>
</evidence>
<feature type="compositionally biased region" description="Polar residues" evidence="2">
    <location>
        <begin position="144"/>
        <end position="154"/>
    </location>
</feature>
<feature type="region of interest" description="Disordered" evidence="2">
    <location>
        <begin position="435"/>
        <end position="595"/>
    </location>
</feature>
<keyword evidence="1" id="KW-0694">RNA-binding</keyword>
<feature type="region of interest" description="Disordered" evidence="2">
    <location>
        <begin position="855"/>
        <end position="878"/>
    </location>
</feature>
<feature type="region of interest" description="Disordered" evidence="2">
    <location>
        <begin position="773"/>
        <end position="838"/>
    </location>
</feature>
<reference evidence="4" key="1">
    <citation type="submission" date="2021-03" db="EMBL/GenBank/DDBJ databases">
        <title>Comparative genomics and phylogenomic investigation of the class Geoglossomycetes provide insights into ecological specialization and systematics.</title>
        <authorList>
            <person name="Melie T."/>
            <person name="Pirro S."/>
            <person name="Miller A.N."/>
            <person name="Quandt A."/>
        </authorList>
    </citation>
    <scope>NUCLEOTIDE SEQUENCE</scope>
    <source>
        <strain evidence="4">CAQ_001_2017</strain>
    </source>
</reference>
<feature type="compositionally biased region" description="Polar residues" evidence="2">
    <location>
        <begin position="165"/>
        <end position="174"/>
    </location>
</feature>
<dbReference type="InterPro" id="IPR034167">
    <property type="entry name" value="Nab3_RRM"/>
</dbReference>
<feature type="compositionally biased region" description="Pro residues" evidence="2">
    <location>
        <begin position="292"/>
        <end position="308"/>
    </location>
</feature>
<dbReference type="AlphaFoldDB" id="A0A9P8LCL0"/>
<feature type="compositionally biased region" description="Polar residues" evidence="2">
    <location>
        <begin position="1"/>
        <end position="21"/>
    </location>
</feature>
<sequence length="892" mass="97216">MDPVLNDTSTYLGQSGSSNAANVPPGSDYARSSSESSSTFMERGGAIESGFPKGDNTHEGGDGNDGYAVSLDFEDDEGMDNQDATATALSEPPSTTAVFSSSLPLSHQTDPNAHANGSTLANTDTNQPTQNSYLATTPHAVKTEATSTPTQSQTKADEAADVSNGGVNFQTLLDNLSPSSASASAAESLVAPSTAHSAANPSFSRSGSIPSPASAFSTHSTLPPRPPPQAKPANHPSFSPEEIRSYHPHNNAPGTAAFSQPHQPNSYRPSHGLPPPVIATGAPGTSSLPGSGLPPPPVAAFQQPPPPGVQQQVPPSPVRNRQRERVHARSVASADDEDEEPWSPEIKKKYDEFLHDEREYVSEGQWDKFPPNSRLFIGNLPTEKVTKRDLFQVFHKHGKLAQISIKQAYGFVQFLNADSCVRALQAEQDQVVRGRKMHLEISKPQKNTRGGQEGGGARSGYNRRSRSPEYDRGGLSPRGQSFRGGNARFNGDRADRGGGFDNRYGGSGRDRDYRDKVRVRDDYRPGRSPSPRGFRGRDEYRGGRDRDRSRDRYDGSRRHGRSRSRSPYNRRYRSRSPRGREVDEDASLPLPKREPRDVPDVQILVMDDLDRAFISFVEKAFHDRDIRSDVFFLNPRLDLAAVIRRQILEGVQAVSRLTRQSQNSGKIPMQVFDRRGGVGNVRYDEYDNLDPAVAAELVVRAKQTHGAPPPSNQYGLPTTQSFQAPTQYNQSFMPQVPQQQQPASATAGATPNLASLITSLDGPTLQKLLGALQQQPSSVQPQVQHQQQSPTNMSADFTSLLGAGPRPQQQQQQQQPQQPQPQQQQQPFQPPAANPYAALASNPVFTGNQALASLLANTGNRAPQPSVQQPQQNQPASQVHNILDQIAKWQNK</sequence>
<dbReference type="Gene3D" id="3.30.70.330">
    <property type="match status" value="1"/>
</dbReference>
<feature type="compositionally biased region" description="Low complexity" evidence="2">
    <location>
        <begin position="773"/>
        <end position="790"/>
    </location>
</feature>
<feature type="compositionally biased region" description="Polar residues" evidence="2">
    <location>
        <begin position="82"/>
        <end position="135"/>
    </location>
</feature>
<comment type="caution">
    <text evidence="4">The sequence shown here is derived from an EMBL/GenBank/DDBJ whole genome shotgun (WGS) entry which is preliminary data.</text>
</comment>
<dbReference type="GO" id="GO:0003723">
    <property type="term" value="F:RNA binding"/>
    <property type="evidence" value="ECO:0007669"/>
    <property type="project" value="UniProtKB-UniRule"/>
</dbReference>
<keyword evidence="5" id="KW-1185">Reference proteome</keyword>
<feature type="compositionally biased region" description="Low complexity" evidence="2">
    <location>
        <begin position="862"/>
        <end position="878"/>
    </location>
</feature>
<feature type="compositionally biased region" description="Low complexity" evidence="2">
    <location>
        <begin position="176"/>
        <end position="193"/>
    </location>
</feature>
<evidence type="ECO:0000256" key="2">
    <source>
        <dbReference type="SAM" id="MobiDB-lite"/>
    </source>
</evidence>
<dbReference type="SUPFAM" id="SSF54928">
    <property type="entry name" value="RNA-binding domain, RBD"/>
    <property type="match status" value="1"/>
</dbReference>
<evidence type="ECO:0000256" key="1">
    <source>
        <dbReference type="PROSITE-ProRule" id="PRU00176"/>
    </source>
</evidence>
<dbReference type="CDD" id="cd12342">
    <property type="entry name" value="RRM_Nab3p"/>
    <property type="match status" value="1"/>
</dbReference>
<feature type="compositionally biased region" description="Basic and acidic residues" evidence="2">
    <location>
        <begin position="508"/>
        <end position="525"/>
    </location>
</feature>
<dbReference type="Proteomes" id="UP000750711">
    <property type="component" value="Unassembled WGS sequence"/>
</dbReference>